<evidence type="ECO:0000313" key="3">
    <source>
        <dbReference type="Proteomes" id="UP000019486"/>
    </source>
</evidence>
<feature type="compositionally biased region" description="Acidic residues" evidence="1">
    <location>
        <begin position="206"/>
        <end position="228"/>
    </location>
</feature>
<gene>
    <name evidence="2" type="ORF">N825_30600</name>
</gene>
<dbReference type="Proteomes" id="UP000019486">
    <property type="component" value="Unassembled WGS sequence"/>
</dbReference>
<feature type="region of interest" description="Disordered" evidence="1">
    <location>
        <begin position="187"/>
        <end position="235"/>
    </location>
</feature>
<dbReference type="OrthoDB" id="7359466at2"/>
<evidence type="ECO:0000256" key="1">
    <source>
        <dbReference type="SAM" id="MobiDB-lite"/>
    </source>
</evidence>
<dbReference type="InterPro" id="IPR018648">
    <property type="entry name" value="DUF2076"/>
</dbReference>
<dbReference type="EMBL" id="AVFL01000005">
    <property type="protein sequence ID" value="EWY41035.1"/>
    <property type="molecule type" value="Genomic_DNA"/>
</dbReference>
<dbReference type="STRING" id="1385369.N825_30600"/>
<dbReference type="AlphaFoldDB" id="W9H494"/>
<accession>W9H494</accession>
<evidence type="ECO:0000313" key="2">
    <source>
        <dbReference type="EMBL" id="EWY41035.1"/>
    </source>
</evidence>
<proteinExistence type="predicted"/>
<dbReference type="Pfam" id="PF09849">
    <property type="entry name" value="DUF2076"/>
    <property type="match status" value="1"/>
</dbReference>
<organism evidence="2 3">
    <name type="scientific">Skermanella stibiiresistens SB22</name>
    <dbReference type="NCBI Taxonomy" id="1385369"/>
    <lineage>
        <taxon>Bacteria</taxon>
        <taxon>Pseudomonadati</taxon>
        <taxon>Pseudomonadota</taxon>
        <taxon>Alphaproteobacteria</taxon>
        <taxon>Rhodospirillales</taxon>
        <taxon>Azospirillaceae</taxon>
        <taxon>Skermanella</taxon>
    </lineage>
</organism>
<protein>
    <submittedName>
        <fullName evidence="2">ABC transporter substrate-binding protein</fullName>
    </submittedName>
</protein>
<reference evidence="2 3" key="1">
    <citation type="submission" date="2013-08" db="EMBL/GenBank/DDBJ databases">
        <title>The genome sequence of Skermanella stibiiresistens.</title>
        <authorList>
            <person name="Zhu W."/>
            <person name="Wang G."/>
        </authorList>
    </citation>
    <scope>NUCLEOTIDE SEQUENCE [LARGE SCALE GENOMIC DNA]</scope>
    <source>
        <strain evidence="2 3">SB22</strain>
    </source>
</reference>
<feature type="region of interest" description="Disordered" evidence="1">
    <location>
        <begin position="73"/>
        <end position="103"/>
    </location>
</feature>
<comment type="caution">
    <text evidence="2">The sequence shown here is derived from an EMBL/GenBank/DDBJ whole genome shotgun (WGS) entry which is preliminary data.</text>
</comment>
<name>W9H494_9PROT</name>
<feature type="compositionally biased region" description="Polar residues" evidence="1">
    <location>
        <begin position="73"/>
        <end position="82"/>
    </location>
</feature>
<sequence>MTPREKELITSLLDRLARTGGDPKDPEAEALIRQALAAQPDAPYRLVQTVLIQDMALNQAQSRIADLETRLATANSRPQPRTSFLGDRAAGPWGQAANQPGAQTGGYARPDYAPPPYGGYQPQPQLQAQPQAQFGAAPSFLRSAATTAAGVAGGALLFEGIRSMFGHHADGILSGIPDQPAISETVINNYYPDDDPAAPVDHGADDTDASYDPSYDDGGPDFTPDDGGFDSGDSV</sequence>
<keyword evidence="3" id="KW-1185">Reference proteome</keyword>
<dbReference type="RefSeq" id="WP_037449796.1">
    <property type="nucleotide sequence ID" value="NZ_AVFL01000005.1"/>
</dbReference>